<name>A0A9D5M3V0_9FIRM</name>
<proteinExistence type="inferred from homology"/>
<keyword evidence="3" id="KW-0548">Nucleotidyltransferase</keyword>
<dbReference type="InterPro" id="IPR043502">
    <property type="entry name" value="DNA/RNA_pol_sf"/>
</dbReference>
<dbReference type="AlphaFoldDB" id="A0A9D5M3V0"/>
<protein>
    <recommendedName>
        <fullName evidence="1">RNA-directed DNA polymerase</fullName>
        <ecNumber evidence="1">2.7.7.49</ecNumber>
    </recommendedName>
</protein>
<evidence type="ECO:0000256" key="7">
    <source>
        <dbReference type="ARBA" id="ARBA00023118"/>
    </source>
</evidence>
<evidence type="ECO:0000256" key="8">
    <source>
        <dbReference type="ARBA" id="ARBA00034120"/>
    </source>
</evidence>
<dbReference type="InterPro" id="IPR013087">
    <property type="entry name" value="Znf_C2H2_type"/>
</dbReference>
<dbReference type="GO" id="GO:0003723">
    <property type="term" value="F:RNA binding"/>
    <property type="evidence" value="ECO:0007669"/>
    <property type="project" value="InterPro"/>
</dbReference>
<reference evidence="12" key="1">
    <citation type="submission" date="2020-10" db="EMBL/GenBank/DDBJ databases">
        <title>ChiBAC.</title>
        <authorList>
            <person name="Zenner C."/>
            <person name="Hitch T.C.A."/>
            <person name="Clavel T."/>
        </authorList>
    </citation>
    <scope>NUCLEOTIDE SEQUENCE</scope>
    <source>
        <strain evidence="12">DSM 107454</strain>
    </source>
</reference>
<dbReference type="EMBL" id="JADCKB010000012">
    <property type="protein sequence ID" value="MBE5040199.1"/>
    <property type="molecule type" value="Genomic_DNA"/>
</dbReference>
<evidence type="ECO:0000256" key="1">
    <source>
        <dbReference type="ARBA" id="ARBA00012493"/>
    </source>
</evidence>
<keyword evidence="7" id="KW-0051">Antiviral defense</keyword>
<evidence type="ECO:0000259" key="11">
    <source>
        <dbReference type="PROSITE" id="PS50878"/>
    </source>
</evidence>
<dbReference type="InterPro" id="IPR000477">
    <property type="entry name" value="RT_dom"/>
</dbReference>
<comment type="similarity">
    <text evidence="8">Belongs to the bacterial reverse transcriptase family.</text>
</comment>
<dbReference type="PROSITE" id="PS50878">
    <property type="entry name" value="RT_POL"/>
    <property type="match status" value="1"/>
</dbReference>
<evidence type="ECO:0000256" key="2">
    <source>
        <dbReference type="ARBA" id="ARBA00022679"/>
    </source>
</evidence>
<feature type="domain" description="C2H2-type" evidence="10">
    <location>
        <begin position="64"/>
        <end position="95"/>
    </location>
</feature>
<dbReference type="InterPro" id="IPR000123">
    <property type="entry name" value="Reverse_transcriptase_msDNA"/>
</dbReference>
<dbReference type="Proteomes" id="UP000806542">
    <property type="component" value="Unassembled WGS sequence"/>
</dbReference>
<dbReference type="GO" id="GO:0046872">
    <property type="term" value="F:metal ion binding"/>
    <property type="evidence" value="ECO:0007669"/>
    <property type="project" value="UniProtKB-KW"/>
</dbReference>
<keyword evidence="5" id="KW-0460">Magnesium</keyword>
<dbReference type="PRINTS" id="PR00866">
    <property type="entry name" value="RNADNAPOLMS"/>
</dbReference>
<dbReference type="Pfam" id="PF00078">
    <property type="entry name" value="RVT_1"/>
    <property type="match status" value="1"/>
</dbReference>
<dbReference type="InterPro" id="IPR051083">
    <property type="entry name" value="GrpII_Intron_Splice-Mob/Def"/>
</dbReference>
<keyword evidence="4" id="KW-0479">Metal-binding</keyword>
<evidence type="ECO:0000256" key="3">
    <source>
        <dbReference type="ARBA" id="ARBA00022695"/>
    </source>
</evidence>
<keyword evidence="2" id="KW-0808">Transferase</keyword>
<comment type="caution">
    <text evidence="12">The sequence shown here is derived from an EMBL/GenBank/DDBJ whole genome shotgun (WGS) entry which is preliminary data.</text>
</comment>
<accession>A0A9D5M3V0</accession>
<keyword evidence="13" id="KW-1185">Reference proteome</keyword>
<dbReference type="CDD" id="cd03487">
    <property type="entry name" value="RT_Bac_retron_II"/>
    <property type="match status" value="1"/>
</dbReference>
<evidence type="ECO:0000256" key="6">
    <source>
        <dbReference type="ARBA" id="ARBA00022918"/>
    </source>
</evidence>
<dbReference type="SUPFAM" id="SSF56672">
    <property type="entry name" value="DNA/RNA polymerases"/>
    <property type="match status" value="1"/>
</dbReference>
<dbReference type="GO" id="GO:0051607">
    <property type="term" value="P:defense response to virus"/>
    <property type="evidence" value="ECO:0007669"/>
    <property type="project" value="UniProtKB-KW"/>
</dbReference>
<feature type="domain" description="Reverse transcriptase" evidence="11">
    <location>
        <begin position="5"/>
        <end position="228"/>
    </location>
</feature>
<sequence length="305" mass="35455">MIIYRSIDTLAKDLGFSPKTLYAVSYQTDRHYEQVSFACGGKTRLLSVPDPLLKSIQRSIYRNLLCHMPVSPCAAAYRFGTSIAQHARLHAGQKLVYQMDIQNFFDHILYSTVKDKAFPEIIYSPSLRILLTMLCYYRDRLPQGAPTSPVIANLVLKDFDEKVCAWCRQRHIRYSRYCDDLTFSGSFDPVSLYEFVKGALYQEGFYLNPKKTRLLSQSRRQTVTGLVVNQQVSVPSAYRRQVKQEIYYCQKYGITAHMSRQNIADTPEHYLRSLLGRVDFILYYHQDASWAMDGRQWLITQLKNF</sequence>
<dbReference type="PANTHER" id="PTHR34047">
    <property type="entry name" value="NUCLEAR INTRON MATURASE 1, MITOCHONDRIAL-RELATED"/>
    <property type="match status" value="1"/>
</dbReference>
<evidence type="ECO:0000313" key="12">
    <source>
        <dbReference type="EMBL" id="MBE5040199.1"/>
    </source>
</evidence>
<evidence type="ECO:0000313" key="13">
    <source>
        <dbReference type="Proteomes" id="UP000806542"/>
    </source>
</evidence>
<dbReference type="PANTHER" id="PTHR34047:SF7">
    <property type="entry name" value="RNA-DIRECTED DNA POLYMERASE"/>
    <property type="match status" value="1"/>
</dbReference>
<comment type="catalytic activity">
    <reaction evidence="9">
        <text>DNA(n) + a 2'-deoxyribonucleoside 5'-triphosphate = DNA(n+1) + diphosphate</text>
        <dbReference type="Rhea" id="RHEA:22508"/>
        <dbReference type="Rhea" id="RHEA-COMP:17339"/>
        <dbReference type="Rhea" id="RHEA-COMP:17340"/>
        <dbReference type="ChEBI" id="CHEBI:33019"/>
        <dbReference type="ChEBI" id="CHEBI:61560"/>
        <dbReference type="ChEBI" id="CHEBI:173112"/>
        <dbReference type="EC" id="2.7.7.49"/>
    </reaction>
</comment>
<evidence type="ECO:0000259" key="10">
    <source>
        <dbReference type="PROSITE" id="PS50157"/>
    </source>
</evidence>
<gene>
    <name evidence="12" type="ORF">INF28_06965</name>
</gene>
<evidence type="ECO:0000256" key="5">
    <source>
        <dbReference type="ARBA" id="ARBA00022842"/>
    </source>
</evidence>
<organism evidence="12 13">
    <name type="scientific">Ructibacterium gallinarum</name>
    <dbReference type="NCBI Taxonomy" id="2779355"/>
    <lineage>
        <taxon>Bacteria</taxon>
        <taxon>Bacillati</taxon>
        <taxon>Bacillota</taxon>
        <taxon>Clostridia</taxon>
        <taxon>Eubacteriales</taxon>
        <taxon>Oscillospiraceae</taxon>
        <taxon>Ructibacterium</taxon>
    </lineage>
</organism>
<evidence type="ECO:0000256" key="4">
    <source>
        <dbReference type="ARBA" id="ARBA00022723"/>
    </source>
</evidence>
<dbReference type="EC" id="2.7.7.49" evidence="1"/>
<evidence type="ECO:0000256" key="9">
    <source>
        <dbReference type="ARBA" id="ARBA00048173"/>
    </source>
</evidence>
<dbReference type="PROSITE" id="PS50157">
    <property type="entry name" value="ZINC_FINGER_C2H2_2"/>
    <property type="match status" value="1"/>
</dbReference>
<keyword evidence="6 12" id="KW-0695">RNA-directed DNA polymerase</keyword>
<dbReference type="GO" id="GO:0003964">
    <property type="term" value="F:RNA-directed DNA polymerase activity"/>
    <property type="evidence" value="ECO:0007669"/>
    <property type="project" value="UniProtKB-KW"/>
</dbReference>